<evidence type="ECO:0000256" key="1">
    <source>
        <dbReference type="SAM" id="SignalP"/>
    </source>
</evidence>
<dbReference type="AlphaFoldDB" id="A0A147BHX3"/>
<organism evidence="2">
    <name type="scientific">Ixodes ricinus</name>
    <name type="common">Common tick</name>
    <name type="synonym">Acarus ricinus</name>
    <dbReference type="NCBI Taxonomy" id="34613"/>
    <lineage>
        <taxon>Eukaryota</taxon>
        <taxon>Metazoa</taxon>
        <taxon>Ecdysozoa</taxon>
        <taxon>Arthropoda</taxon>
        <taxon>Chelicerata</taxon>
        <taxon>Arachnida</taxon>
        <taxon>Acari</taxon>
        <taxon>Parasitiformes</taxon>
        <taxon>Ixodida</taxon>
        <taxon>Ixodoidea</taxon>
        <taxon>Ixodidae</taxon>
        <taxon>Ixodinae</taxon>
        <taxon>Ixodes</taxon>
    </lineage>
</organism>
<name>A0A147BHX3_IXORI</name>
<accession>A0A147BHX3</accession>
<dbReference type="Gene3D" id="2.30.130.100">
    <property type="match status" value="1"/>
</dbReference>
<evidence type="ECO:0000313" key="2">
    <source>
        <dbReference type="EMBL" id="JAR90400.1"/>
    </source>
</evidence>
<sequence length="349" mass="38880">MLLTLVLIVPMCSTIHGYEDLGKNRIKVQLNETCVAYKEKVSKDWAVAKGCHMYCLSSSNESVAVKFSDERLCAVQLLQSGEYSPLSITGKCYNATCMTPELAPMPTKPGPFCSPPKTTLHGEENIATECKQLCFDESSPKLTYVRKKYNVTNGLKCLVQEKRKVGTCQNGICSGEYQEAQCEMKMLAVYSRANVAEKCKLKCRNGSEIQVENGTMCALRTPTRSWLWSLISSAETFVEEIGICHNGTCVHREKYNSQEDSSNGCQGTDIVINENLTVASPCTALCKNGTTVPRNENALCLYQFFREKKHDIYHAGKCHCGICEPRDDYFVVTSRGNPNDYKEQEPPAC</sequence>
<dbReference type="EMBL" id="GEGO01005004">
    <property type="protein sequence ID" value="JAR90400.1"/>
    <property type="molecule type" value="Transcribed_RNA"/>
</dbReference>
<protein>
    <submittedName>
        <fullName evidence="2">Putative salivary kunitz domain protein</fullName>
    </submittedName>
</protein>
<reference evidence="2" key="1">
    <citation type="journal article" date="2018" name="PLoS Negl. Trop. Dis.">
        <title>Sialome diversity of ticks revealed by RNAseq of single tick salivary glands.</title>
        <authorList>
            <person name="Perner J."/>
            <person name="Kropackova S."/>
            <person name="Kopacek P."/>
            <person name="Ribeiro J.M."/>
        </authorList>
    </citation>
    <scope>NUCLEOTIDE SEQUENCE</scope>
    <source>
        <strain evidence="2">Siblings of single egg batch collected in Ceske Budejovice</strain>
        <tissue evidence="2">Salivary glands</tissue>
    </source>
</reference>
<keyword evidence="1" id="KW-0732">Signal</keyword>
<proteinExistence type="predicted"/>
<feature type="signal peptide" evidence="1">
    <location>
        <begin position="1"/>
        <end position="17"/>
    </location>
</feature>
<feature type="chain" id="PRO_5007542379" evidence="1">
    <location>
        <begin position="18"/>
        <end position="349"/>
    </location>
</feature>